<dbReference type="SUPFAM" id="SSF52540">
    <property type="entry name" value="P-loop containing nucleoside triphosphate hydrolases"/>
    <property type="match status" value="1"/>
</dbReference>
<dbReference type="FunFam" id="3.40.50.300:FF:000221">
    <property type="entry name" value="Multidrug ABC transporter ATP-binding protein"/>
    <property type="match status" value="1"/>
</dbReference>
<reference evidence="12" key="2">
    <citation type="submission" date="2021-04" db="EMBL/GenBank/DDBJ databases">
        <authorList>
            <person name="Gilroy R."/>
        </authorList>
    </citation>
    <scope>NUCLEOTIDE SEQUENCE</scope>
    <source>
        <strain evidence="12">CHK195-6426</strain>
    </source>
</reference>
<evidence type="ECO:0000256" key="5">
    <source>
        <dbReference type="ARBA" id="ARBA00022741"/>
    </source>
</evidence>
<dbReference type="GO" id="GO:0016887">
    <property type="term" value="F:ATP hydrolysis activity"/>
    <property type="evidence" value="ECO:0007669"/>
    <property type="project" value="InterPro"/>
</dbReference>
<dbReference type="GO" id="GO:0140359">
    <property type="term" value="F:ABC-type transporter activity"/>
    <property type="evidence" value="ECO:0007669"/>
    <property type="project" value="InterPro"/>
</dbReference>
<evidence type="ECO:0000256" key="6">
    <source>
        <dbReference type="ARBA" id="ARBA00022840"/>
    </source>
</evidence>
<comment type="subcellular location">
    <subcellularLocation>
        <location evidence="1">Cell membrane</location>
        <topology evidence="1">Multi-pass membrane protein</topology>
    </subcellularLocation>
</comment>
<dbReference type="InterPro" id="IPR036640">
    <property type="entry name" value="ABC1_TM_sf"/>
</dbReference>
<dbReference type="PROSITE" id="PS50893">
    <property type="entry name" value="ABC_TRANSPORTER_2"/>
    <property type="match status" value="1"/>
</dbReference>
<evidence type="ECO:0000256" key="3">
    <source>
        <dbReference type="ARBA" id="ARBA00022475"/>
    </source>
</evidence>
<proteinExistence type="predicted"/>
<reference evidence="12" key="1">
    <citation type="journal article" date="2021" name="PeerJ">
        <title>Extensive microbial diversity within the chicken gut microbiome revealed by metagenomics and culture.</title>
        <authorList>
            <person name="Gilroy R."/>
            <person name="Ravi A."/>
            <person name="Getino M."/>
            <person name="Pursley I."/>
            <person name="Horton D.L."/>
            <person name="Alikhan N.F."/>
            <person name="Baker D."/>
            <person name="Gharbi K."/>
            <person name="Hall N."/>
            <person name="Watson M."/>
            <person name="Adriaenssens E.M."/>
            <person name="Foster-Nyarko E."/>
            <person name="Jarju S."/>
            <person name="Secka A."/>
            <person name="Antonio M."/>
            <person name="Oren A."/>
            <person name="Chaudhuri R.R."/>
            <person name="La Ragione R."/>
            <person name="Hildebrand F."/>
            <person name="Pallen M.J."/>
        </authorList>
    </citation>
    <scope>NUCLEOTIDE SEQUENCE</scope>
    <source>
        <strain evidence="12">CHK195-6426</strain>
    </source>
</reference>
<keyword evidence="3" id="KW-1003">Cell membrane</keyword>
<dbReference type="GO" id="GO:0005886">
    <property type="term" value="C:plasma membrane"/>
    <property type="evidence" value="ECO:0007669"/>
    <property type="project" value="UniProtKB-SubCell"/>
</dbReference>
<evidence type="ECO:0000259" key="10">
    <source>
        <dbReference type="PROSITE" id="PS50893"/>
    </source>
</evidence>
<protein>
    <submittedName>
        <fullName evidence="12">ABC transporter ATP-binding protein/permease</fullName>
    </submittedName>
</protein>
<keyword evidence="5" id="KW-0547">Nucleotide-binding</keyword>
<dbReference type="GO" id="GO:0005524">
    <property type="term" value="F:ATP binding"/>
    <property type="evidence" value="ECO:0007669"/>
    <property type="project" value="UniProtKB-KW"/>
</dbReference>
<dbReference type="InterPro" id="IPR003439">
    <property type="entry name" value="ABC_transporter-like_ATP-bd"/>
</dbReference>
<accession>A0A9D1R848</accession>
<dbReference type="InterPro" id="IPR003593">
    <property type="entry name" value="AAA+_ATPase"/>
</dbReference>
<dbReference type="GO" id="GO:0034040">
    <property type="term" value="F:ATPase-coupled lipid transmembrane transporter activity"/>
    <property type="evidence" value="ECO:0007669"/>
    <property type="project" value="TreeGrafter"/>
</dbReference>
<evidence type="ECO:0000256" key="9">
    <source>
        <dbReference type="SAM" id="Phobius"/>
    </source>
</evidence>
<evidence type="ECO:0000313" key="12">
    <source>
        <dbReference type="EMBL" id="HIW81731.1"/>
    </source>
</evidence>
<evidence type="ECO:0000256" key="2">
    <source>
        <dbReference type="ARBA" id="ARBA00022448"/>
    </source>
</evidence>
<dbReference type="Pfam" id="PF00664">
    <property type="entry name" value="ABC_membrane"/>
    <property type="match status" value="1"/>
</dbReference>
<dbReference type="InterPro" id="IPR039421">
    <property type="entry name" value="Type_1_exporter"/>
</dbReference>
<comment type="caution">
    <text evidence="12">The sequence shown here is derived from an EMBL/GenBank/DDBJ whole genome shotgun (WGS) entry which is preliminary data.</text>
</comment>
<dbReference type="AlphaFoldDB" id="A0A9D1R848"/>
<evidence type="ECO:0000256" key="8">
    <source>
        <dbReference type="ARBA" id="ARBA00023136"/>
    </source>
</evidence>
<feature type="transmembrane region" description="Helical" evidence="9">
    <location>
        <begin position="242"/>
        <end position="268"/>
    </location>
</feature>
<dbReference type="Gene3D" id="1.20.1560.10">
    <property type="entry name" value="ABC transporter type 1, transmembrane domain"/>
    <property type="match status" value="1"/>
</dbReference>
<evidence type="ECO:0000256" key="1">
    <source>
        <dbReference type="ARBA" id="ARBA00004651"/>
    </source>
</evidence>
<keyword evidence="2" id="KW-0813">Transport</keyword>
<gene>
    <name evidence="12" type="ORF">H9742_09490</name>
</gene>
<dbReference type="InterPro" id="IPR027417">
    <property type="entry name" value="P-loop_NTPase"/>
</dbReference>
<dbReference type="SMART" id="SM00382">
    <property type="entry name" value="AAA"/>
    <property type="match status" value="1"/>
</dbReference>
<keyword evidence="4 9" id="KW-0812">Transmembrane</keyword>
<feature type="domain" description="ABC transporter" evidence="10">
    <location>
        <begin position="333"/>
        <end position="567"/>
    </location>
</feature>
<name>A0A9D1R848_9FIRM</name>
<dbReference type="InterPro" id="IPR011527">
    <property type="entry name" value="ABC1_TM_dom"/>
</dbReference>
<keyword evidence="7 9" id="KW-1133">Transmembrane helix</keyword>
<evidence type="ECO:0000256" key="7">
    <source>
        <dbReference type="ARBA" id="ARBA00022989"/>
    </source>
</evidence>
<dbReference type="SUPFAM" id="SSF90123">
    <property type="entry name" value="ABC transporter transmembrane region"/>
    <property type="match status" value="1"/>
</dbReference>
<sequence>MIQKLQRRFALSRQGAVDLIKGCLACVLQDLSFMLPVGLLYQFVLDTMNGGVWGSRIAFYTAGCVFCLALIFWVTWFQYNATYLATYVESGVRRISLAEKLRKIPLSFFGKKDLADLTNSIMGDCATLETTFSHYVPALIGSLISTTLISVCLFFYDWRMALSAVWVLPIAFAITLLSSRIQEYFNSKSVKANVALEEGVQECIESLQDLKANNAEQDYLQGLDKKIDYAEKRHIVTELGTALFVVSSTLILKFGIATVALTGSVLLINGEIDIPLFFLFLLVASRLYSPLEGALQNLAAVISSKTNINRMNEILDHPIQKGGHSITCQGYDIVFDHVGFAYNSGETILKDVSFTAKQGEVTALVGPSGGGKTTVSRLAARFWDADRGKITVGGMDITSVEPETLLSLYSIVFQDVTLFNNTIMENIRIGRKDATDEEVIAAARLANCEEFAQKLPHGYHSMIGENGCELSGGERQRISIARAFLKDAPIVLLDEATASLDVENETLIQTALSRLIKDKTVLVIAHRMRTVSGADKVVVLSEGTVAEQGTPAGLMETGRIYPHMVKLQEISLSWGIQ</sequence>
<evidence type="ECO:0000259" key="11">
    <source>
        <dbReference type="PROSITE" id="PS50929"/>
    </source>
</evidence>
<dbReference type="PANTHER" id="PTHR24221">
    <property type="entry name" value="ATP-BINDING CASSETTE SUB-FAMILY B"/>
    <property type="match status" value="1"/>
</dbReference>
<keyword evidence="6 12" id="KW-0067">ATP-binding</keyword>
<dbReference type="Gene3D" id="3.40.50.300">
    <property type="entry name" value="P-loop containing nucleotide triphosphate hydrolases"/>
    <property type="match status" value="1"/>
</dbReference>
<dbReference type="EMBL" id="DXGH01000051">
    <property type="protein sequence ID" value="HIW81731.1"/>
    <property type="molecule type" value="Genomic_DNA"/>
</dbReference>
<feature type="transmembrane region" description="Helical" evidence="9">
    <location>
        <begin position="135"/>
        <end position="156"/>
    </location>
</feature>
<evidence type="ECO:0000313" key="13">
    <source>
        <dbReference type="Proteomes" id="UP000824265"/>
    </source>
</evidence>
<dbReference type="Pfam" id="PF00005">
    <property type="entry name" value="ABC_tran"/>
    <property type="match status" value="1"/>
</dbReference>
<keyword evidence="8 9" id="KW-0472">Membrane</keyword>
<organism evidence="12 13">
    <name type="scientific">Candidatus Acetatifactor stercoripullorum</name>
    <dbReference type="NCBI Taxonomy" id="2838414"/>
    <lineage>
        <taxon>Bacteria</taxon>
        <taxon>Bacillati</taxon>
        <taxon>Bacillota</taxon>
        <taxon>Clostridia</taxon>
        <taxon>Lachnospirales</taxon>
        <taxon>Lachnospiraceae</taxon>
        <taxon>Acetatifactor</taxon>
    </lineage>
</organism>
<dbReference type="PANTHER" id="PTHR24221:SF397">
    <property type="entry name" value="ABC TRANSPORTER, ATP-BINDING TRANSMEMBRANE PROTEIN"/>
    <property type="match status" value="1"/>
</dbReference>
<feature type="domain" description="ABC transmembrane type-1" evidence="11">
    <location>
        <begin position="22"/>
        <end position="303"/>
    </location>
</feature>
<feature type="transmembrane region" description="Helical" evidence="9">
    <location>
        <begin position="162"/>
        <end position="181"/>
    </location>
</feature>
<dbReference type="CDD" id="cd07346">
    <property type="entry name" value="ABC_6TM_exporters"/>
    <property type="match status" value="1"/>
</dbReference>
<dbReference type="InterPro" id="IPR017871">
    <property type="entry name" value="ABC_transporter-like_CS"/>
</dbReference>
<dbReference type="RefSeq" id="WP_318703939.1">
    <property type="nucleotide sequence ID" value="NZ_CALWMU010000036.1"/>
</dbReference>
<dbReference type="Proteomes" id="UP000824265">
    <property type="component" value="Unassembled WGS sequence"/>
</dbReference>
<feature type="transmembrane region" description="Helical" evidence="9">
    <location>
        <begin position="57"/>
        <end position="77"/>
    </location>
</feature>
<dbReference type="PROSITE" id="PS00211">
    <property type="entry name" value="ABC_TRANSPORTER_1"/>
    <property type="match status" value="1"/>
</dbReference>
<feature type="transmembrane region" description="Helical" evidence="9">
    <location>
        <begin position="20"/>
        <end position="45"/>
    </location>
</feature>
<dbReference type="PROSITE" id="PS50929">
    <property type="entry name" value="ABC_TM1F"/>
    <property type="match status" value="1"/>
</dbReference>
<evidence type="ECO:0000256" key="4">
    <source>
        <dbReference type="ARBA" id="ARBA00022692"/>
    </source>
</evidence>